<dbReference type="AlphaFoldDB" id="A0A0V9H7B5"/>
<evidence type="ECO:0000313" key="1">
    <source>
        <dbReference type="EMBL" id="HAJ0998654.1"/>
    </source>
</evidence>
<proteinExistence type="predicted"/>
<accession>A0A0V9H7B5</accession>
<name>A0A0V9H7B5_ECOLX</name>
<dbReference type="EMBL" id="DABGZR010000058">
    <property type="protein sequence ID" value="HAJ0998654.1"/>
    <property type="molecule type" value="Genomic_DNA"/>
</dbReference>
<sequence>MTVFADSVQWKKYYIIYLSNKFNTNFRRYVGELMTNFQRGMEKCMESHKEKIVIVQLTFISG</sequence>
<organism evidence="1">
    <name type="scientific">Escherichia coli</name>
    <dbReference type="NCBI Taxonomy" id="562"/>
    <lineage>
        <taxon>Bacteria</taxon>
        <taxon>Pseudomonadati</taxon>
        <taxon>Pseudomonadota</taxon>
        <taxon>Gammaproteobacteria</taxon>
        <taxon>Enterobacterales</taxon>
        <taxon>Enterobacteriaceae</taxon>
        <taxon>Escherichia</taxon>
    </lineage>
</organism>
<reference evidence="1" key="2">
    <citation type="submission" date="2019-09" db="EMBL/GenBank/DDBJ databases">
        <authorList>
            <consortium name="NCBI Pathogen Detection Project"/>
        </authorList>
    </citation>
    <scope>NUCLEOTIDE SEQUENCE</scope>
    <source>
        <strain evidence="1">EC00605</strain>
    </source>
</reference>
<comment type="caution">
    <text evidence="1">The sequence shown here is derived from an EMBL/GenBank/DDBJ whole genome shotgun (WGS) entry which is preliminary data.</text>
</comment>
<gene>
    <name evidence="1" type="ORF">HL601_24315</name>
</gene>
<protein>
    <submittedName>
        <fullName evidence="1">Uncharacterized protein</fullName>
    </submittedName>
</protein>
<reference evidence="1" key="1">
    <citation type="journal article" date="2018" name="Genome Biol.">
        <title>SKESA: strategic k-mer extension for scrupulous assemblies.</title>
        <authorList>
            <person name="Souvorov A."/>
            <person name="Agarwala R."/>
            <person name="Lipman D.J."/>
        </authorList>
    </citation>
    <scope>NUCLEOTIDE SEQUENCE [LARGE SCALE GENOMIC DNA]</scope>
    <source>
        <strain evidence="1">EC00605</strain>
    </source>
</reference>